<sequence length="258" mass="28326">MAEFNLDYALLSKQPKERPCPMPMVADQSSEIPNANFGSSTSMTACQSLKIIIVPEFLNILLPMEQPICPCPFIMPCFPAEEARELCCSAASLVISKLFHAIFIFIFSVVGATLGAIVGAFVGAKTKTGWLHGATVGAIRGSFFSIKLFEFSLIVCSSDDMATSYFQPINAFGSAFNGVPRSGGVSKESIRNIPTIIITEENVWDSSRNPISCSICLQDFMHGEIVHSLPHCHHMFHISCIEKWLVGHKSYPLCRRNV</sequence>
<feature type="transmembrane region" description="Helical" evidence="7">
    <location>
        <begin position="98"/>
        <end position="122"/>
    </location>
</feature>
<keyword evidence="5 7" id="KW-0472">Membrane</keyword>
<dbReference type="InterPro" id="IPR013083">
    <property type="entry name" value="Znf_RING/FYVE/PHD"/>
</dbReference>
<dbReference type="Pfam" id="PF13639">
    <property type="entry name" value="zf-RING_2"/>
    <property type="match status" value="1"/>
</dbReference>
<organism evidence="9 10">
    <name type="scientific">Gossypium davidsonii</name>
    <name type="common">Davidson's cotton</name>
    <name type="synonym">Gossypium klotzschianum subsp. davidsonii</name>
    <dbReference type="NCBI Taxonomy" id="34287"/>
    <lineage>
        <taxon>Eukaryota</taxon>
        <taxon>Viridiplantae</taxon>
        <taxon>Streptophyta</taxon>
        <taxon>Embryophyta</taxon>
        <taxon>Tracheophyta</taxon>
        <taxon>Spermatophyta</taxon>
        <taxon>Magnoliopsida</taxon>
        <taxon>eudicotyledons</taxon>
        <taxon>Gunneridae</taxon>
        <taxon>Pentapetalae</taxon>
        <taxon>rosids</taxon>
        <taxon>malvids</taxon>
        <taxon>Malvales</taxon>
        <taxon>Malvaceae</taxon>
        <taxon>Malvoideae</taxon>
        <taxon>Gossypium</taxon>
    </lineage>
</organism>
<dbReference type="Gene3D" id="3.30.40.10">
    <property type="entry name" value="Zinc/RING finger domain, C3HC4 (zinc finger)"/>
    <property type="match status" value="1"/>
</dbReference>
<evidence type="ECO:0000256" key="4">
    <source>
        <dbReference type="ARBA" id="ARBA00022833"/>
    </source>
</evidence>
<dbReference type="AlphaFoldDB" id="A0A7J8SHZ5"/>
<evidence type="ECO:0000256" key="7">
    <source>
        <dbReference type="SAM" id="Phobius"/>
    </source>
</evidence>
<dbReference type="GO" id="GO:0008270">
    <property type="term" value="F:zinc ion binding"/>
    <property type="evidence" value="ECO:0007669"/>
    <property type="project" value="UniProtKB-KW"/>
</dbReference>
<keyword evidence="7" id="KW-1133">Transmembrane helix</keyword>
<evidence type="ECO:0000313" key="10">
    <source>
        <dbReference type="Proteomes" id="UP000593561"/>
    </source>
</evidence>
<keyword evidence="4" id="KW-0862">Zinc</keyword>
<dbReference type="InterPro" id="IPR001841">
    <property type="entry name" value="Znf_RING"/>
</dbReference>
<dbReference type="GO" id="GO:0016020">
    <property type="term" value="C:membrane"/>
    <property type="evidence" value="ECO:0007669"/>
    <property type="project" value="UniProtKB-SubCell"/>
</dbReference>
<comment type="caution">
    <text evidence="9">The sequence shown here is derived from an EMBL/GenBank/DDBJ whole genome shotgun (WGS) entry which is preliminary data.</text>
</comment>
<gene>
    <name evidence="9" type="ORF">Godav_003310</name>
</gene>
<comment type="subcellular location">
    <subcellularLocation>
        <location evidence="1">Membrane</location>
    </subcellularLocation>
</comment>
<evidence type="ECO:0000256" key="6">
    <source>
        <dbReference type="PROSITE-ProRule" id="PRU00175"/>
    </source>
</evidence>
<feature type="domain" description="RING-type" evidence="8">
    <location>
        <begin position="213"/>
        <end position="255"/>
    </location>
</feature>
<keyword evidence="10" id="KW-1185">Reference proteome</keyword>
<keyword evidence="7" id="KW-0812">Transmembrane</keyword>
<evidence type="ECO:0000256" key="2">
    <source>
        <dbReference type="ARBA" id="ARBA00022723"/>
    </source>
</evidence>
<dbReference type="Proteomes" id="UP000593561">
    <property type="component" value="Unassembled WGS sequence"/>
</dbReference>
<evidence type="ECO:0000313" key="9">
    <source>
        <dbReference type="EMBL" id="MBA0625523.1"/>
    </source>
</evidence>
<dbReference type="EMBL" id="JABFAC010000010">
    <property type="protein sequence ID" value="MBA0625523.1"/>
    <property type="molecule type" value="Genomic_DNA"/>
</dbReference>
<dbReference type="PROSITE" id="PS50089">
    <property type="entry name" value="ZF_RING_2"/>
    <property type="match status" value="1"/>
</dbReference>
<protein>
    <recommendedName>
        <fullName evidence="8">RING-type domain-containing protein</fullName>
    </recommendedName>
</protein>
<keyword evidence="3 6" id="KW-0863">Zinc-finger</keyword>
<dbReference type="PANTHER" id="PTHR46151:SF19">
    <property type="entry name" value="NEP1-INTERACTING PROTEIN 1-LIKE ISOFORM X1"/>
    <property type="match status" value="1"/>
</dbReference>
<evidence type="ECO:0000256" key="5">
    <source>
        <dbReference type="ARBA" id="ARBA00023136"/>
    </source>
</evidence>
<keyword evidence="2" id="KW-0479">Metal-binding</keyword>
<evidence type="ECO:0000259" key="8">
    <source>
        <dbReference type="PROSITE" id="PS50089"/>
    </source>
</evidence>
<proteinExistence type="predicted"/>
<dbReference type="PANTHER" id="PTHR46151">
    <property type="entry name" value="NEP1-INTERACTING PROTEIN-LIKE 2"/>
    <property type="match status" value="1"/>
</dbReference>
<evidence type="ECO:0000256" key="3">
    <source>
        <dbReference type="ARBA" id="ARBA00022771"/>
    </source>
</evidence>
<reference evidence="9 10" key="1">
    <citation type="journal article" date="2019" name="Genome Biol. Evol.">
        <title>Insights into the evolution of the New World diploid cottons (Gossypium, subgenus Houzingenia) based on genome sequencing.</title>
        <authorList>
            <person name="Grover C.E."/>
            <person name="Arick M.A. 2nd"/>
            <person name="Thrash A."/>
            <person name="Conover J.L."/>
            <person name="Sanders W.S."/>
            <person name="Peterson D.G."/>
            <person name="Frelichowski J.E."/>
            <person name="Scheffler J.A."/>
            <person name="Scheffler B.E."/>
            <person name="Wendel J.F."/>
        </authorList>
    </citation>
    <scope>NUCLEOTIDE SEQUENCE [LARGE SCALE GENOMIC DNA]</scope>
    <source>
        <strain evidence="9">27</strain>
        <tissue evidence="9">Leaf</tissue>
    </source>
</reference>
<dbReference type="SUPFAM" id="SSF57850">
    <property type="entry name" value="RING/U-box"/>
    <property type="match status" value="1"/>
</dbReference>
<accession>A0A7J8SHZ5</accession>
<evidence type="ECO:0000256" key="1">
    <source>
        <dbReference type="ARBA" id="ARBA00004370"/>
    </source>
</evidence>
<name>A0A7J8SHZ5_GOSDV</name>